<accession>A0A9W6W349</accession>
<dbReference type="AlphaFoldDB" id="A0A9W6W349"/>
<dbReference type="EMBL" id="BSTX01000001">
    <property type="protein sequence ID" value="GLZ77737.1"/>
    <property type="molecule type" value="Genomic_DNA"/>
</dbReference>
<protein>
    <submittedName>
        <fullName evidence="1">Uncharacterized protein</fullName>
    </submittedName>
</protein>
<sequence length="68" mass="7426">MNNADLQVFSAHVQRRRRQIIADVADAQRGGDPSAIEDELRRRLRGTGVSDAELAAWARDIGALPQGS</sequence>
<dbReference type="RefSeq" id="WP_285662826.1">
    <property type="nucleotide sequence ID" value="NZ_BSTX01000001.1"/>
</dbReference>
<comment type="caution">
    <text evidence="1">The sequence shown here is derived from an EMBL/GenBank/DDBJ whole genome shotgun (WGS) entry which is preliminary data.</text>
</comment>
<reference evidence="1" key="1">
    <citation type="submission" date="2023-03" db="EMBL/GenBank/DDBJ databases">
        <title>Actinorhabdospora filicis NBRC 111898.</title>
        <authorList>
            <person name="Ichikawa N."/>
            <person name="Sato H."/>
            <person name="Tonouchi N."/>
        </authorList>
    </citation>
    <scope>NUCLEOTIDE SEQUENCE</scope>
    <source>
        <strain evidence="1">NBRC 111898</strain>
    </source>
</reference>
<proteinExistence type="predicted"/>
<organism evidence="1 2">
    <name type="scientific">Actinorhabdospora filicis</name>
    <dbReference type="NCBI Taxonomy" id="1785913"/>
    <lineage>
        <taxon>Bacteria</taxon>
        <taxon>Bacillati</taxon>
        <taxon>Actinomycetota</taxon>
        <taxon>Actinomycetes</taxon>
        <taxon>Micromonosporales</taxon>
        <taxon>Micromonosporaceae</taxon>
        <taxon>Actinorhabdospora</taxon>
    </lineage>
</organism>
<dbReference type="Proteomes" id="UP001165079">
    <property type="component" value="Unassembled WGS sequence"/>
</dbReference>
<evidence type="ECO:0000313" key="2">
    <source>
        <dbReference type="Proteomes" id="UP001165079"/>
    </source>
</evidence>
<name>A0A9W6W349_9ACTN</name>
<keyword evidence="2" id="KW-1185">Reference proteome</keyword>
<evidence type="ECO:0000313" key="1">
    <source>
        <dbReference type="EMBL" id="GLZ77737.1"/>
    </source>
</evidence>
<gene>
    <name evidence="1" type="ORF">Afil01_25440</name>
</gene>